<keyword evidence="6" id="KW-1185">Reference proteome</keyword>
<evidence type="ECO:0000256" key="3">
    <source>
        <dbReference type="PIRSR" id="PIRSR605511-2"/>
    </source>
</evidence>
<dbReference type="SUPFAM" id="SSF63829">
    <property type="entry name" value="Calcium-dependent phosphotriesterase"/>
    <property type="match status" value="1"/>
</dbReference>
<evidence type="ECO:0000256" key="2">
    <source>
        <dbReference type="PIRSR" id="PIRSR605511-1"/>
    </source>
</evidence>
<keyword evidence="3" id="KW-0479">Metal-binding</keyword>
<evidence type="ECO:0000313" key="5">
    <source>
        <dbReference type="EMBL" id="TLG71511.1"/>
    </source>
</evidence>
<name>A0A5R8Q8Q7_9FIRM</name>
<dbReference type="GO" id="GO:0004341">
    <property type="term" value="F:gluconolactonase activity"/>
    <property type="evidence" value="ECO:0007669"/>
    <property type="project" value="TreeGrafter"/>
</dbReference>
<dbReference type="InterPro" id="IPR011042">
    <property type="entry name" value="6-blade_b-propeller_TolB-like"/>
</dbReference>
<dbReference type="PANTHER" id="PTHR10907">
    <property type="entry name" value="REGUCALCIN"/>
    <property type="match status" value="1"/>
</dbReference>
<comment type="caution">
    <text evidence="5">The sequence shown here is derived from an EMBL/GenBank/DDBJ whole genome shotgun (WGS) entry which is preliminary data.</text>
</comment>
<organism evidence="5 6">
    <name type="scientific">Culicoidibacter larvae</name>
    <dbReference type="NCBI Taxonomy" id="2579976"/>
    <lineage>
        <taxon>Bacteria</taxon>
        <taxon>Bacillati</taxon>
        <taxon>Bacillota</taxon>
        <taxon>Culicoidibacteria</taxon>
        <taxon>Culicoidibacterales</taxon>
        <taxon>Culicoidibacteraceae</taxon>
        <taxon>Culicoidibacter</taxon>
    </lineage>
</organism>
<dbReference type="InterPro" id="IPR013658">
    <property type="entry name" value="SGL"/>
</dbReference>
<dbReference type="GO" id="GO:0005509">
    <property type="term" value="F:calcium ion binding"/>
    <property type="evidence" value="ECO:0007669"/>
    <property type="project" value="TreeGrafter"/>
</dbReference>
<dbReference type="Pfam" id="PF08450">
    <property type="entry name" value="SGL"/>
    <property type="match status" value="1"/>
</dbReference>
<dbReference type="InterPro" id="IPR005511">
    <property type="entry name" value="SMP-30"/>
</dbReference>
<sequence>MSKQVELLSKGYQFGLTEGPQWNERERRLYFIDATHNTVNYWQQADNSITTVQAEEMVTALAFAVDDSYVVGVTPHGAQLFDLVGGNLSNLLDPEAGIVDNRFNDGKVGPDGNFWAGTISAKRTPTAALYCFYDDQRVELKVSGVHNSNGLGWSPDGKTFYHTDTTLLQVFAYDFDVATSTISNQRVCVDFNGLDIGKPDGLCVDSQGHLWIGHWAGGQVSVWNPMTGEMLESIAVPAKNVTSCTFGGDDLQTLFITTAQEDEQDVVGGQIYCLKTQVKGLPMARLHDHWLTFK</sequence>
<feature type="binding site" evidence="3">
    <location>
        <position position="18"/>
    </location>
    <ligand>
        <name>a divalent metal cation</name>
        <dbReference type="ChEBI" id="CHEBI:60240"/>
    </ligand>
</feature>
<feature type="binding site" evidence="3">
    <location>
        <position position="149"/>
    </location>
    <ligand>
        <name>a divalent metal cation</name>
        <dbReference type="ChEBI" id="CHEBI:60240"/>
    </ligand>
</feature>
<protein>
    <submittedName>
        <fullName evidence="5">SMP-30/gluconolactonase/LRE family protein</fullName>
    </submittedName>
</protein>
<dbReference type="RefSeq" id="WP_138192132.1">
    <property type="nucleotide sequence ID" value="NZ_VBWP01000011.1"/>
</dbReference>
<dbReference type="PRINTS" id="PR01790">
    <property type="entry name" value="SMP30FAMILY"/>
</dbReference>
<proteinExistence type="inferred from homology"/>
<gene>
    <name evidence="5" type="ORF">FEZ08_10465</name>
</gene>
<dbReference type="GO" id="GO:0019853">
    <property type="term" value="P:L-ascorbic acid biosynthetic process"/>
    <property type="evidence" value="ECO:0007669"/>
    <property type="project" value="TreeGrafter"/>
</dbReference>
<dbReference type="FunCoup" id="A0A5R8Q8Q7">
    <property type="interactions" value="81"/>
</dbReference>
<evidence type="ECO:0000313" key="6">
    <source>
        <dbReference type="Proteomes" id="UP000306912"/>
    </source>
</evidence>
<comment type="cofactor">
    <cofactor evidence="3">
        <name>Zn(2+)</name>
        <dbReference type="ChEBI" id="CHEBI:29105"/>
    </cofactor>
    <text evidence="3">Binds 1 divalent metal cation per subunit.</text>
</comment>
<dbReference type="EMBL" id="VBWP01000011">
    <property type="protein sequence ID" value="TLG71511.1"/>
    <property type="molecule type" value="Genomic_DNA"/>
</dbReference>
<dbReference type="AlphaFoldDB" id="A0A5R8Q8Q7"/>
<dbReference type="InParanoid" id="A0A5R8Q8Q7"/>
<accession>A0A5R8Q8Q7</accession>
<keyword evidence="3" id="KW-0862">Zinc</keyword>
<feature type="domain" description="SMP-30/Gluconolactonase/LRE-like region" evidence="4">
    <location>
        <begin position="16"/>
        <end position="260"/>
    </location>
</feature>
<feature type="binding site" evidence="3">
    <location>
        <position position="200"/>
    </location>
    <ligand>
        <name>a divalent metal cation</name>
        <dbReference type="ChEBI" id="CHEBI:60240"/>
    </ligand>
</feature>
<dbReference type="PANTHER" id="PTHR10907:SF47">
    <property type="entry name" value="REGUCALCIN"/>
    <property type="match status" value="1"/>
</dbReference>
<evidence type="ECO:0000259" key="4">
    <source>
        <dbReference type="Pfam" id="PF08450"/>
    </source>
</evidence>
<reference evidence="5 6" key="1">
    <citation type="submission" date="2019-05" db="EMBL/GenBank/DDBJ databases">
        <title>Culicoidintestinum kansasii gen. nov., sp. nov. from the gastrointestinal tract of the biting midge, Culicoides sonorensis.</title>
        <authorList>
            <person name="Neupane S."/>
            <person name="Ghosh A."/>
            <person name="Gunther S."/>
            <person name="Martin K."/>
            <person name="Zurek L."/>
        </authorList>
    </citation>
    <scope>NUCLEOTIDE SEQUENCE [LARGE SCALE GENOMIC DNA]</scope>
    <source>
        <strain evidence="5 6">CS-1</strain>
    </source>
</reference>
<feature type="binding site" evidence="3">
    <location>
        <position position="104"/>
    </location>
    <ligand>
        <name>substrate</name>
    </ligand>
</feature>
<feature type="binding site" evidence="3">
    <location>
        <position position="102"/>
    </location>
    <ligand>
        <name>substrate</name>
    </ligand>
</feature>
<evidence type="ECO:0000256" key="1">
    <source>
        <dbReference type="ARBA" id="ARBA00008853"/>
    </source>
</evidence>
<dbReference type="OrthoDB" id="2633250at2"/>
<dbReference type="Gene3D" id="2.120.10.30">
    <property type="entry name" value="TolB, C-terminal domain"/>
    <property type="match status" value="1"/>
</dbReference>
<dbReference type="Proteomes" id="UP000306912">
    <property type="component" value="Unassembled WGS sequence"/>
</dbReference>
<comment type="similarity">
    <text evidence="1">Belongs to the SMP-30/CGR1 family.</text>
</comment>
<feature type="active site" description="Proton donor/acceptor" evidence="2">
    <location>
        <position position="200"/>
    </location>
</feature>